<dbReference type="HOGENOM" id="CLU_035017_0_1_5"/>
<dbReference type="PANTHER" id="PTHR36837">
    <property type="entry name" value="POLY(3-HYDROXYALKANOATE) POLYMERASE SUBUNIT PHAC"/>
    <property type="match status" value="1"/>
</dbReference>
<dbReference type="eggNOG" id="COG3243">
    <property type="taxonomic scope" value="Bacteria"/>
</dbReference>
<dbReference type="SUPFAM" id="SSF53474">
    <property type="entry name" value="alpha/beta-Hydrolases"/>
    <property type="match status" value="1"/>
</dbReference>
<dbReference type="STRING" id="1549858.MC45_10315"/>
<dbReference type="AlphaFoldDB" id="A0A097EKU1"/>
<dbReference type="EMBL" id="CP009571">
    <property type="protein sequence ID" value="AIT08157.1"/>
    <property type="molecule type" value="Genomic_DNA"/>
</dbReference>
<protein>
    <submittedName>
        <fullName evidence="1">Poly-beta-hydroxybutyrate polymerase</fullName>
    </submittedName>
</protein>
<proteinExistence type="predicted"/>
<organism evidence="1 2">
    <name type="scientific">Sphingomonas taxi</name>
    <dbReference type="NCBI Taxonomy" id="1549858"/>
    <lineage>
        <taxon>Bacteria</taxon>
        <taxon>Pseudomonadati</taxon>
        <taxon>Pseudomonadota</taxon>
        <taxon>Alphaproteobacteria</taxon>
        <taxon>Sphingomonadales</taxon>
        <taxon>Sphingomonadaceae</taxon>
        <taxon>Sphingomonas</taxon>
    </lineage>
</organism>
<reference evidence="1 2" key="1">
    <citation type="submission" date="2014-09" db="EMBL/GenBank/DDBJ databases">
        <title>Using Illumina technology Improving SMRT sequencing Genome Assembly by RASTools.</title>
        <authorList>
            <person name="Zhou Y."/>
            <person name="Ma T."/>
            <person name="Liu T."/>
        </authorList>
    </citation>
    <scope>NUCLEOTIDE SEQUENCE [LARGE SCALE GENOMIC DNA]</scope>
    <source>
        <strain evidence="1 2">ATCC 55669</strain>
    </source>
</reference>
<dbReference type="PANTHER" id="PTHR36837:SF2">
    <property type="entry name" value="POLY(3-HYDROXYALKANOATE) POLYMERASE SUBUNIT PHAC"/>
    <property type="match status" value="1"/>
</dbReference>
<dbReference type="Proteomes" id="UP000033200">
    <property type="component" value="Chromosome"/>
</dbReference>
<dbReference type="InterPro" id="IPR051321">
    <property type="entry name" value="PHA/PHB_synthase"/>
</dbReference>
<evidence type="ECO:0000313" key="2">
    <source>
        <dbReference type="Proteomes" id="UP000033200"/>
    </source>
</evidence>
<name>A0A097EKU1_9SPHN</name>
<gene>
    <name evidence="1" type="ORF">MC45_10315</name>
</gene>
<dbReference type="KEGG" id="stax:MC45_10315"/>
<sequence>MLRSETAADPARTAAALAGLAAYQQAPRPAPPPPMPALATAGRACLRYYGGRGRMVVFVPSLINPPAILDLGEASLARWMATQGCRVALVDWGEPGAADRDMDMTGHIESLLLPLIEQLDEPPVLVGYCLGGTMALAAAGATPVAGLATIAAPWRFAGYGESAPGMLDLWQAAKPTAEALGVLPMEVLQAGFWRLDPARTIAKYESFGRLDPEGAAARAFVRLEDWANAGAPLPLAAARDLFEGFVAADRPGTGGWIVRDAPASPARLDCPAVEFVSLTDRIVPAATAAGLADRRDLGLGHVGMIVGGRGRTMLWEPLAHWIAALPPGRHAPK</sequence>
<accession>A0A097EKU1</accession>
<keyword evidence="2" id="KW-1185">Reference proteome</keyword>
<dbReference type="RefSeq" id="WP_038667113.1">
    <property type="nucleotide sequence ID" value="NZ_CP009571.1"/>
</dbReference>
<evidence type="ECO:0000313" key="1">
    <source>
        <dbReference type="EMBL" id="AIT08157.1"/>
    </source>
</evidence>
<dbReference type="Gene3D" id="3.40.50.1820">
    <property type="entry name" value="alpha/beta hydrolase"/>
    <property type="match status" value="1"/>
</dbReference>
<dbReference type="InterPro" id="IPR029058">
    <property type="entry name" value="AB_hydrolase_fold"/>
</dbReference>